<sequence length="157" mass="18015">MRTNLEYIIHDLKECFDGRPGYGDAVMTKLDTVDWHIVNDRMYGDKTIAVVLQHIINWRIFVIKKLQGDADYDVIIDTLNNWVPITVGNEKEWERLKQGIRQTQKELLGLLADSNDSVLNKKVPGKNYVFGVILRSVSQHDIYHLGQIAMLSGMTKS</sequence>
<comment type="caution">
    <text evidence="2">The sequence shown here is derived from an EMBL/GenBank/DDBJ whole genome shotgun (WGS) entry which is preliminary data.</text>
</comment>
<gene>
    <name evidence="2" type="ORF">HPE56_11185</name>
</gene>
<proteinExistence type="predicted"/>
<evidence type="ECO:0000313" key="2">
    <source>
        <dbReference type="EMBL" id="MBD0778357.1"/>
    </source>
</evidence>
<protein>
    <submittedName>
        <fullName evidence="2">DinB family protein</fullName>
    </submittedName>
</protein>
<dbReference type="SUPFAM" id="SSF109854">
    <property type="entry name" value="DinB/YfiT-like putative metalloenzymes"/>
    <property type="match status" value="1"/>
</dbReference>
<dbReference type="Pfam" id="PF12867">
    <property type="entry name" value="DinB_2"/>
    <property type="match status" value="1"/>
</dbReference>
<reference evidence="2" key="1">
    <citation type="submission" date="2020-05" db="EMBL/GenBank/DDBJ databases">
        <title>The draft genome sequence of Maribacter sp. ANRC-HE7.</title>
        <authorList>
            <person name="Mu L."/>
        </authorList>
    </citation>
    <scope>NUCLEOTIDE SEQUENCE</scope>
    <source>
        <strain evidence="2">ANRC-HE7</strain>
    </source>
</reference>
<keyword evidence="3" id="KW-1185">Reference proteome</keyword>
<dbReference type="Gene3D" id="1.20.120.450">
    <property type="entry name" value="dinb family like domain"/>
    <property type="match status" value="1"/>
</dbReference>
<dbReference type="Proteomes" id="UP001166021">
    <property type="component" value="Unassembled WGS sequence"/>
</dbReference>
<feature type="domain" description="DinB-like" evidence="1">
    <location>
        <begin position="45"/>
        <end position="148"/>
    </location>
</feature>
<evidence type="ECO:0000313" key="3">
    <source>
        <dbReference type="Proteomes" id="UP001166021"/>
    </source>
</evidence>
<accession>A0ABR7V1K7</accession>
<name>A0ABR7V1K7_9FLAO</name>
<dbReference type="InterPro" id="IPR024775">
    <property type="entry name" value="DinB-like"/>
</dbReference>
<dbReference type="RefSeq" id="WP_188243842.1">
    <property type="nucleotide sequence ID" value="NZ_JABTCF010000006.1"/>
</dbReference>
<dbReference type="EMBL" id="JABTCF010000006">
    <property type="protein sequence ID" value="MBD0778357.1"/>
    <property type="molecule type" value="Genomic_DNA"/>
</dbReference>
<organism evidence="2 3">
    <name type="scientific">Maribacter aquimaris</name>
    <dbReference type="NCBI Taxonomy" id="2737171"/>
    <lineage>
        <taxon>Bacteria</taxon>
        <taxon>Pseudomonadati</taxon>
        <taxon>Bacteroidota</taxon>
        <taxon>Flavobacteriia</taxon>
        <taxon>Flavobacteriales</taxon>
        <taxon>Flavobacteriaceae</taxon>
        <taxon>Maribacter</taxon>
    </lineage>
</organism>
<dbReference type="InterPro" id="IPR034660">
    <property type="entry name" value="DinB/YfiT-like"/>
</dbReference>
<evidence type="ECO:0000259" key="1">
    <source>
        <dbReference type="Pfam" id="PF12867"/>
    </source>
</evidence>